<keyword evidence="1" id="KW-0732">Signal</keyword>
<proteinExistence type="predicted"/>
<organism evidence="2 3">
    <name type="scientific">Aspergillus tubingensis (strain CBS 134.48)</name>
    <dbReference type="NCBI Taxonomy" id="767770"/>
    <lineage>
        <taxon>Eukaryota</taxon>
        <taxon>Fungi</taxon>
        <taxon>Dikarya</taxon>
        <taxon>Ascomycota</taxon>
        <taxon>Pezizomycotina</taxon>
        <taxon>Eurotiomycetes</taxon>
        <taxon>Eurotiomycetidae</taxon>
        <taxon>Eurotiales</taxon>
        <taxon>Aspergillaceae</taxon>
        <taxon>Aspergillus</taxon>
        <taxon>Aspergillus subgen. Circumdati</taxon>
    </lineage>
</organism>
<dbReference type="EMBL" id="KV878176">
    <property type="protein sequence ID" value="OJI90562.1"/>
    <property type="molecule type" value="Genomic_DNA"/>
</dbReference>
<feature type="signal peptide" evidence="1">
    <location>
        <begin position="1"/>
        <end position="19"/>
    </location>
</feature>
<dbReference type="VEuPathDB" id="FungiDB:ASPTUDRAFT_253455"/>
<gene>
    <name evidence="2" type="ORF">ASPTUDRAFT_253455</name>
</gene>
<protein>
    <submittedName>
        <fullName evidence="2">Uncharacterized protein</fullName>
    </submittedName>
</protein>
<sequence length="107" mass="11868">MDGWMDSVVFLGFGCLALASRLLSSRIVSVQQNSTIQHGFQYNPFPSFLCQGLAVGSTPNIPNSVTWIEGYRLSPAATVNFLPFHTRGPRIDNRINLNKSLICIPRE</sequence>
<evidence type="ECO:0000313" key="3">
    <source>
        <dbReference type="Proteomes" id="UP000184304"/>
    </source>
</evidence>
<feature type="chain" id="PRO_5013267844" evidence="1">
    <location>
        <begin position="20"/>
        <end position="107"/>
    </location>
</feature>
<keyword evidence="3" id="KW-1185">Reference proteome</keyword>
<evidence type="ECO:0000313" key="2">
    <source>
        <dbReference type="EMBL" id="OJI90562.1"/>
    </source>
</evidence>
<dbReference type="Proteomes" id="UP000184304">
    <property type="component" value="Unassembled WGS sequence"/>
</dbReference>
<accession>A0A1L9NMZ5</accession>
<dbReference type="AlphaFoldDB" id="A0A1L9NMZ5"/>
<reference evidence="3" key="1">
    <citation type="journal article" date="2017" name="Genome Biol.">
        <title>Comparative genomics reveals high biological diversity and specific adaptations in the industrially and medically important fungal genus Aspergillus.</title>
        <authorList>
            <person name="de Vries R.P."/>
            <person name="Riley R."/>
            <person name="Wiebenga A."/>
            <person name="Aguilar-Osorio G."/>
            <person name="Amillis S."/>
            <person name="Uchima C.A."/>
            <person name="Anderluh G."/>
            <person name="Asadollahi M."/>
            <person name="Askin M."/>
            <person name="Barry K."/>
            <person name="Battaglia E."/>
            <person name="Bayram O."/>
            <person name="Benocci T."/>
            <person name="Braus-Stromeyer S.A."/>
            <person name="Caldana C."/>
            <person name="Canovas D."/>
            <person name="Cerqueira G.C."/>
            <person name="Chen F."/>
            <person name="Chen W."/>
            <person name="Choi C."/>
            <person name="Clum A."/>
            <person name="Dos Santos R.A."/>
            <person name="Damasio A.R."/>
            <person name="Diallinas G."/>
            <person name="Emri T."/>
            <person name="Fekete E."/>
            <person name="Flipphi M."/>
            <person name="Freyberg S."/>
            <person name="Gallo A."/>
            <person name="Gournas C."/>
            <person name="Habgood R."/>
            <person name="Hainaut M."/>
            <person name="Harispe M.L."/>
            <person name="Henrissat B."/>
            <person name="Hilden K.S."/>
            <person name="Hope R."/>
            <person name="Hossain A."/>
            <person name="Karabika E."/>
            <person name="Karaffa L."/>
            <person name="Karanyi Z."/>
            <person name="Krasevec N."/>
            <person name="Kuo A."/>
            <person name="Kusch H."/>
            <person name="LaButti K."/>
            <person name="Lagendijk E.L."/>
            <person name="Lapidus A."/>
            <person name="Levasseur A."/>
            <person name="Lindquist E."/>
            <person name="Lipzen A."/>
            <person name="Logrieco A.F."/>
            <person name="MacCabe A."/>
            <person name="Maekelae M.R."/>
            <person name="Malavazi I."/>
            <person name="Melin P."/>
            <person name="Meyer V."/>
            <person name="Mielnichuk N."/>
            <person name="Miskei M."/>
            <person name="Molnar A.P."/>
            <person name="Mule G."/>
            <person name="Ngan C.Y."/>
            <person name="Orejas M."/>
            <person name="Orosz E."/>
            <person name="Ouedraogo J.P."/>
            <person name="Overkamp K.M."/>
            <person name="Park H.-S."/>
            <person name="Perrone G."/>
            <person name="Piumi F."/>
            <person name="Punt P.J."/>
            <person name="Ram A.F."/>
            <person name="Ramon A."/>
            <person name="Rauscher S."/>
            <person name="Record E."/>
            <person name="Riano-Pachon D.M."/>
            <person name="Robert V."/>
            <person name="Roehrig J."/>
            <person name="Ruller R."/>
            <person name="Salamov A."/>
            <person name="Salih N.S."/>
            <person name="Samson R.A."/>
            <person name="Sandor E."/>
            <person name="Sanguinetti M."/>
            <person name="Schuetze T."/>
            <person name="Sepcic K."/>
            <person name="Shelest E."/>
            <person name="Sherlock G."/>
            <person name="Sophianopoulou V."/>
            <person name="Squina F.M."/>
            <person name="Sun H."/>
            <person name="Susca A."/>
            <person name="Todd R.B."/>
            <person name="Tsang A."/>
            <person name="Unkles S.E."/>
            <person name="van de Wiele N."/>
            <person name="van Rossen-Uffink D."/>
            <person name="Oliveira J.V."/>
            <person name="Vesth T.C."/>
            <person name="Visser J."/>
            <person name="Yu J.-H."/>
            <person name="Zhou M."/>
            <person name="Andersen M.R."/>
            <person name="Archer D.B."/>
            <person name="Baker S.E."/>
            <person name="Benoit I."/>
            <person name="Brakhage A.A."/>
            <person name="Braus G.H."/>
            <person name="Fischer R."/>
            <person name="Frisvad J.C."/>
            <person name="Goldman G.H."/>
            <person name="Houbraken J."/>
            <person name="Oakley B."/>
            <person name="Pocsi I."/>
            <person name="Scazzocchio C."/>
            <person name="Seiboth B."/>
            <person name="vanKuyk P.A."/>
            <person name="Wortman J."/>
            <person name="Dyer P.S."/>
            <person name="Grigoriev I.V."/>
        </authorList>
    </citation>
    <scope>NUCLEOTIDE SEQUENCE [LARGE SCALE GENOMIC DNA]</scope>
    <source>
        <strain evidence="3">CBS 134.48</strain>
    </source>
</reference>
<evidence type="ECO:0000256" key="1">
    <source>
        <dbReference type="SAM" id="SignalP"/>
    </source>
</evidence>
<name>A0A1L9NMZ5_ASPTC</name>